<dbReference type="Pfam" id="PF02852">
    <property type="entry name" value="Pyr_redox_dim"/>
    <property type="match status" value="1"/>
</dbReference>
<dbReference type="SUPFAM" id="SSF55424">
    <property type="entry name" value="FAD/NAD-linked reductases, dimerisation (C-terminal) domain"/>
    <property type="match status" value="1"/>
</dbReference>
<dbReference type="Gene3D" id="3.30.390.30">
    <property type="match status" value="1"/>
</dbReference>
<evidence type="ECO:0000256" key="6">
    <source>
        <dbReference type="PIRSR" id="PIRSR000350-4"/>
    </source>
</evidence>
<comment type="cofactor">
    <cofactor evidence="5">
        <name>FAD</name>
        <dbReference type="ChEBI" id="CHEBI:57692"/>
    </cofactor>
    <text evidence="5">Binds 1 FAD per subunit.</text>
</comment>
<evidence type="ECO:0000259" key="8">
    <source>
        <dbReference type="Pfam" id="PF07992"/>
    </source>
</evidence>
<feature type="domain" description="Pyridine nucleotide-disulphide oxidoreductase dimerisation" evidence="7">
    <location>
        <begin position="376"/>
        <end position="481"/>
    </location>
</feature>
<dbReference type="PIRSF" id="PIRSF000350">
    <property type="entry name" value="Mercury_reductase_MerA"/>
    <property type="match status" value="1"/>
</dbReference>
<evidence type="ECO:0000256" key="3">
    <source>
        <dbReference type="ARBA" id="ARBA00022827"/>
    </source>
</evidence>
<feature type="binding site" evidence="5">
    <location>
        <position position="290"/>
    </location>
    <ligand>
        <name>NAD(+)</name>
        <dbReference type="ChEBI" id="CHEBI:57540"/>
    </ligand>
</feature>
<dbReference type="InterPro" id="IPR036188">
    <property type="entry name" value="FAD/NAD-bd_sf"/>
</dbReference>
<dbReference type="GO" id="GO:0050660">
    <property type="term" value="F:flavin adenine dinucleotide binding"/>
    <property type="evidence" value="ECO:0007669"/>
    <property type="project" value="TreeGrafter"/>
</dbReference>
<evidence type="ECO:0000313" key="9">
    <source>
        <dbReference type="EMBL" id="SEL23549.1"/>
    </source>
</evidence>
<evidence type="ECO:0000256" key="4">
    <source>
        <dbReference type="ARBA" id="ARBA00023027"/>
    </source>
</evidence>
<evidence type="ECO:0000259" key="7">
    <source>
        <dbReference type="Pfam" id="PF02852"/>
    </source>
</evidence>
<comment type="similarity">
    <text evidence="1">Belongs to the class-I pyridine nucleotide-disulfide oxidoreductase family.</text>
</comment>
<dbReference type="GO" id="GO:0006103">
    <property type="term" value="P:2-oxoglutarate metabolic process"/>
    <property type="evidence" value="ECO:0007669"/>
    <property type="project" value="TreeGrafter"/>
</dbReference>
<dbReference type="PANTHER" id="PTHR22912:SF151">
    <property type="entry name" value="DIHYDROLIPOYL DEHYDROGENASE, MITOCHONDRIAL"/>
    <property type="match status" value="1"/>
</dbReference>
<feature type="disulfide bond" description="Redox-active" evidence="6">
    <location>
        <begin position="46"/>
        <end position="51"/>
    </location>
</feature>
<dbReference type="InterPro" id="IPR004099">
    <property type="entry name" value="Pyr_nucl-diS_OxRdtase_dimer"/>
</dbReference>
<name>A0A1H7NJP7_9NOCA</name>
<dbReference type="RefSeq" id="WP_072751724.1">
    <property type="nucleotide sequence ID" value="NZ_FOAW01000007.1"/>
</dbReference>
<keyword evidence="4 5" id="KW-0520">NAD</keyword>
<gene>
    <name evidence="9" type="ORF">SAMN05444583_10750</name>
</gene>
<dbReference type="OrthoDB" id="9800167at2"/>
<dbReference type="PRINTS" id="PR00411">
    <property type="entry name" value="PNDRDTASEI"/>
</dbReference>
<dbReference type="PRINTS" id="PR00368">
    <property type="entry name" value="FADPNR"/>
</dbReference>
<evidence type="ECO:0000313" key="10">
    <source>
        <dbReference type="Proteomes" id="UP000198677"/>
    </source>
</evidence>
<dbReference type="AlphaFoldDB" id="A0A1H7NJP7"/>
<reference evidence="10" key="1">
    <citation type="submission" date="2016-10" db="EMBL/GenBank/DDBJ databases">
        <authorList>
            <person name="Varghese N."/>
            <person name="Submissions S."/>
        </authorList>
    </citation>
    <scope>NUCLEOTIDE SEQUENCE [LARGE SCALE GENOMIC DNA]</scope>
    <source>
        <strain evidence="10">DSM 44675</strain>
    </source>
</reference>
<dbReference type="InterPro" id="IPR023753">
    <property type="entry name" value="FAD/NAD-binding_dom"/>
</dbReference>
<evidence type="ECO:0000256" key="5">
    <source>
        <dbReference type="PIRSR" id="PIRSR000350-3"/>
    </source>
</evidence>
<dbReference type="Pfam" id="PF07992">
    <property type="entry name" value="Pyr_redox_2"/>
    <property type="match status" value="1"/>
</dbReference>
<accession>A0A1H7NJP7</accession>
<dbReference type="SUPFAM" id="SSF51905">
    <property type="entry name" value="FAD/NAD(P)-binding domain"/>
    <property type="match status" value="1"/>
</dbReference>
<dbReference type="Proteomes" id="UP000198677">
    <property type="component" value="Unassembled WGS sequence"/>
</dbReference>
<dbReference type="InterPro" id="IPR050151">
    <property type="entry name" value="Class-I_Pyr_Nuc-Dis_Oxidored"/>
</dbReference>
<dbReference type="GO" id="GO:0004148">
    <property type="term" value="F:dihydrolipoyl dehydrogenase (NADH) activity"/>
    <property type="evidence" value="ECO:0007669"/>
    <property type="project" value="TreeGrafter"/>
</dbReference>
<evidence type="ECO:0000256" key="1">
    <source>
        <dbReference type="ARBA" id="ARBA00007532"/>
    </source>
</evidence>
<feature type="binding site" evidence="5">
    <location>
        <begin position="189"/>
        <end position="196"/>
    </location>
    <ligand>
        <name>NAD(+)</name>
        <dbReference type="ChEBI" id="CHEBI:57540"/>
    </ligand>
</feature>
<evidence type="ECO:0000256" key="2">
    <source>
        <dbReference type="ARBA" id="ARBA00022630"/>
    </source>
</evidence>
<keyword evidence="3 5" id="KW-0274">FAD</keyword>
<dbReference type="InterPro" id="IPR016156">
    <property type="entry name" value="FAD/NAD-linked_Rdtase_dimer_sf"/>
</dbReference>
<feature type="binding site" evidence="5">
    <location>
        <position position="331"/>
    </location>
    <ligand>
        <name>FAD</name>
        <dbReference type="ChEBI" id="CHEBI:57692"/>
    </ligand>
</feature>
<dbReference type="InterPro" id="IPR001100">
    <property type="entry name" value="Pyr_nuc-diS_OxRdtase"/>
</dbReference>
<protein>
    <submittedName>
        <fullName evidence="9">Dihydrolipoamide dehydrogenase</fullName>
    </submittedName>
</protein>
<dbReference type="EMBL" id="FOAW01000007">
    <property type="protein sequence ID" value="SEL23549.1"/>
    <property type="molecule type" value="Genomic_DNA"/>
</dbReference>
<proteinExistence type="inferred from homology"/>
<feature type="domain" description="FAD/NAD(P)-binding" evidence="8">
    <location>
        <begin position="8"/>
        <end position="346"/>
    </location>
</feature>
<keyword evidence="5" id="KW-0547">Nucleotide-binding</keyword>
<keyword evidence="2" id="KW-0285">Flavoprotein</keyword>
<dbReference type="Gene3D" id="3.50.50.60">
    <property type="entry name" value="FAD/NAD(P)-binding domain"/>
    <property type="match status" value="2"/>
</dbReference>
<keyword evidence="10" id="KW-1185">Reference proteome</keyword>
<sequence length="490" mass="50854">MATSTEDYDVIVIGGGPAGENAAAYAIAGSDRTAAIIEHELLGGECSYWACMPSKALLRPAEVLAAARAMPGVREAVGDAMLDRRAVFARRDEFTSHHDDSGQRRWATSAGIEVIHGSAALTGERTVELSTGGHGDPPTRTLRARHAVVLATGTIASIPPVPGLREALPWISRDATNLREVPERVAIIGGGVVATECATWMLALGVRELTLIVRGSALLASAEPFAGELVAESLRASGATVLFGTSPGAVRREQPRDTGEGRIHGGPVTITLDGSEPGEITVDEVIVAAGRHPATSGLGLAAVGLSDGRTPTDDRLAVTGVPGEWLYAVGDVNGRAALTHMGKYQGRVCGDVIAARAEGRALDGARFTASADHAQVPQVVFTSPEVASVGRTEHAARADGIDVETVEIDIAVAGSSLARDDFAGRAKLVIDRGTDTLVGATFVGTEVAELVHAATVAVVGAVPMESLWHAVPSYPTVSEVWLRLLEARRG</sequence>
<feature type="binding site" evidence="5">
    <location>
        <position position="55"/>
    </location>
    <ligand>
        <name>FAD</name>
        <dbReference type="ChEBI" id="CHEBI:57692"/>
    </ligand>
</feature>
<dbReference type="PANTHER" id="PTHR22912">
    <property type="entry name" value="DISULFIDE OXIDOREDUCTASE"/>
    <property type="match status" value="1"/>
</dbReference>
<organism evidence="9 10">
    <name type="scientific">Rhodococcus maanshanensis</name>
    <dbReference type="NCBI Taxonomy" id="183556"/>
    <lineage>
        <taxon>Bacteria</taxon>
        <taxon>Bacillati</taxon>
        <taxon>Actinomycetota</taxon>
        <taxon>Actinomycetes</taxon>
        <taxon>Mycobacteriales</taxon>
        <taxon>Nocardiaceae</taxon>
        <taxon>Rhodococcus</taxon>
    </lineage>
</organism>